<dbReference type="Pfam" id="PF00318">
    <property type="entry name" value="Ribosomal_S2"/>
    <property type="match status" value="2"/>
</dbReference>
<dbReference type="FunFam" id="3.40.50.10490:FF:000017">
    <property type="entry name" value="40S ribosomal protein SA"/>
    <property type="match status" value="1"/>
</dbReference>
<accession>A0A9Q0R5K5</accession>
<sequence length="329" mass="38098">MTDTVVETPKQTEETLEKKPEITKPKKTKKEKKQKKQKVTQRTALTYISQEQRKEDLKMMLACSVHLGTHNLENMMIPYIFKQRKDGLNLINLAVTWEKLHLAARIIAGVKNPQNVCVISARPYGQRAVLKFAKYTGTHAIAGRFTPGTFTNYIQKKYIEPTLLIATDPRIDHQAIVESSYVNIPTIAFCDSDSPLRFVDIAIPSNNKGKLSIGLLYWMLAREVLRLRGEISRKQQWNVSVDLFIYRDPDEIEQQQQKEKENEKEREREEKAKQQREEEKKKQEAEDQAQDESDNEVADQDNADQTKPDDKSDSDSDWDNEDSKKDGNW</sequence>
<comment type="subcellular location">
    <subcellularLocation>
        <location evidence="1 6">Cytoplasm</location>
    </subcellularLocation>
</comment>
<feature type="region of interest" description="Disordered" evidence="7">
    <location>
        <begin position="1"/>
        <end position="41"/>
    </location>
</feature>
<feature type="compositionally biased region" description="Basic residues" evidence="7">
    <location>
        <begin position="25"/>
        <end position="39"/>
    </location>
</feature>
<dbReference type="PROSITE" id="PS00962">
    <property type="entry name" value="RIBOSOMAL_S2_1"/>
    <property type="match status" value="1"/>
</dbReference>
<evidence type="ECO:0000256" key="3">
    <source>
        <dbReference type="ARBA" id="ARBA00022490"/>
    </source>
</evidence>
<feature type="compositionally biased region" description="Acidic residues" evidence="7">
    <location>
        <begin position="286"/>
        <end position="302"/>
    </location>
</feature>
<feature type="compositionally biased region" description="Basic and acidic residues" evidence="7">
    <location>
        <begin position="256"/>
        <end position="285"/>
    </location>
</feature>
<evidence type="ECO:0000256" key="5">
    <source>
        <dbReference type="ARBA" id="ARBA00023274"/>
    </source>
</evidence>
<dbReference type="EMBL" id="JAPDFW010000136">
    <property type="protein sequence ID" value="KAJ5066854.1"/>
    <property type="molecule type" value="Genomic_DNA"/>
</dbReference>
<dbReference type="GO" id="GO:0000028">
    <property type="term" value="P:ribosomal small subunit assembly"/>
    <property type="evidence" value="ECO:0007669"/>
    <property type="project" value="UniProtKB-UniRule"/>
</dbReference>
<dbReference type="InterPro" id="IPR027498">
    <property type="entry name" value="Ribosomal_uS2_euk"/>
</dbReference>
<dbReference type="GO" id="GO:0006412">
    <property type="term" value="P:translation"/>
    <property type="evidence" value="ECO:0007669"/>
    <property type="project" value="UniProtKB-UniRule"/>
</dbReference>
<evidence type="ECO:0000313" key="9">
    <source>
        <dbReference type="Proteomes" id="UP001149090"/>
    </source>
</evidence>
<keyword evidence="5 6" id="KW-0687">Ribonucleoprotein</keyword>
<dbReference type="CDD" id="cd01425">
    <property type="entry name" value="RPS2"/>
    <property type="match status" value="1"/>
</dbReference>
<dbReference type="AlphaFoldDB" id="A0A9Q0R5K5"/>
<comment type="similarity">
    <text evidence="2 6">Belongs to the universal ribosomal protein uS2 family.</text>
</comment>
<evidence type="ECO:0000256" key="7">
    <source>
        <dbReference type="SAM" id="MobiDB-lite"/>
    </source>
</evidence>
<feature type="region of interest" description="Disordered" evidence="7">
    <location>
        <begin position="254"/>
        <end position="329"/>
    </location>
</feature>
<keyword evidence="4 6" id="KW-0689">Ribosomal protein</keyword>
<evidence type="ECO:0000256" key="6">
    <source>
        <dbReference type="HAMAP-Rule" id="MF_03015"/>
    </source>
</evidence>
<dbReference type="InterPro" id="IPR023591">
    <property type="entry name" value="Ribosomal_uS2_flav_dom_sf"/>
</dbReference>
<dbReference type="Gene3D" id="3.40.50.10490">
    <property type="entry name" value="Glucose-6-phosphate isomerase like protein, domain 1"/>
    <property type="match status" value="1"/>
</dbReference>
<evidence type="ECO:0000256" key="1">
    <source>
        <dbReference type="ARBA" id="ARBA00004496"/>
    </source>
</evidence>
<dbReference type="SUPFAM" id="SSF52313">
    <property type="entry name" value="Ribosomal protein S2"/>
    <property type="match status" value="1"/>
</dbReference>
<evidence type="ECO:0000256" key="4">
    <source>
        <dbReference type="ARBA" id="ARBA00022980"/>
    </source>
</evidence>
<dbReference type="HAMAP" id="MF_03015">
    <property type="entry name" value="Ribosomal_S2_euk"/>
    <property type="match status" value="1"/>
</dbReference>
<dbReference type="Proteomes" id="UP001149090">
    <property type="component" value="Unassembled WGS sequence"/>
</dbReference>
<feature type="compositionally biased region" description="Basic and acidic residues" evidence="7">
    <location>
        <begin position="304"/>
        <end position="314"/>
    </location>
</feature>
<protein>
    <recommendedName>
        <fullName evidence="6">Small ribosomal subunit protein uS2</fullName>
    </recommendedName>
</protein>
<dbReference type="PRINTS" id="PR00395">
    <property type="entry name" value="RIBOSOMALS2"/>
</dbReference>
<dbReference type="GO" id="GO:0022627">
    <property type="term" value="C:cytosolic small ribosomal subunit"/>
    <property type="evidence" value="ECO:0007669"/>
    <property type="project" value="UniProtKB-UniRule"/>
</dbReference>
<dbReference type="GO" id="GO:0003735">
    <property type="term" value="F:structural constituent of ribosome"/>
    <property type="evidence" value="ECO:0007669"/>
    <property type="project" value="UniProtKB-UniRule"/>
</dbReference>
<proteinExistence type="inferred from homology"/>
<name>A0A9Q0R5K5_ANAIG</name>
<evidence type="ECO:0000313" key="8">
    <source>
        <dbReference type="EMBL" id="KAJ5066854.1"/>
    </source>
</evidence>
<feature type="compositionally biased region" description="Basic and acidic residues" evidence="7">
    <location>
        <begin position="10"/>
        <end position="24"/>
    </location>
</feature>
<dbReference type="InterPro" id="IPR018130">
    <property type="entry name" value="Ribosomal_uS2_CS"/>
</dbReference>
<reference evidence="8" key="1">
    <citation type="submission" date="2022-10" db="EMBL/GenBank/DDBJ databases">
        <title>Novel sulphate-reducing endosymbionts in the free-living metamonad Anaeramoeba.</title>
        <authorList>
            <person name="Jerlstrom-Hultqvist J."/>
            <person name="Cepicka I."/>
            <person name="Gallot-Lavallee L."/>
            <person name="Salas-Leiva D."/>
            <person name="Curtis B.A."/>
            <person name="Zahonova K."/>
            <person name="Pipaliya S."/>
            <person name="Dacks J."/>
            <person name="Roger A.J."/>
        </authorList>
    </citation>
    <scope>NUCLEOTIDE SEQUENCE</scope>
    <source>
        <strain evidence="8">BMAN</strain>
    </source>
</reference>
<keyword evidence="9" id="KW-1185">Reference proteome</keyword>
<dbReference type="InterPro" id="IPR005707">
    <property type="entry name" value="Ribosomal_uS2_euk/arc"/>
</dbReference>
<gene>
    <name evidence="8" type="ORF">M0811_03198</name>
</gene>
<dbReference type="NCBIfam" id="TIGR01012">
    <property type="entry name" value="uS2_euk_arch"/>
    <property type="match status" value="1"/>
</dbReference>
<dbReference type="OMA" id="WEGDAEW"/>
<dbReference type="InterPro" id="IPR001865">
    <property type="entry name" value="Ribosomal_uS2"/>
</dbReference>
<dbReference type="PANTHER" id="PTHR11489">
    <property type="entry name" value="40S RIBOSOMAL PROTEIN SA"/>
    <property type="match status" value="1"/>
</dbReference>
<organism evidence="8 9">
    <name type="scientific">Anaeramoeba ignava</name>
    <name type="common">Anaerobic marine amoeba</name>
    <dbReference type="NCBI Taxonomy" id="1746090"/>
    <lineage>
        <taxon>Eukaryota</taxon>
        <taxon>Metamonada</taxon>
        <taxon>Anaeramoebidae</taxon>
        <taxon>Anaeramoeba</taxon>
    </lineage>
</organism>
<comment type="function">
    <text evidence="6">Required for the assembly and/or stability of the 40S ribosomal subunit. Required for the processing of the 20S rRNA-precursor to mature 18S rRNA in a late step of the maturation of 40S ribosomal subunits.</text>
</comment>
<evidence type="ECO:0000256" key="2">
    <source>
        <dbReference type="ARBA" id="ARBA00006242"/>
    </source>
</evidence>
<comment type="subunit">
    <text evidence="6">Component of the small ribosomal subunit. Mature ribosomes consist of a small (40S) and a large (60S) subunit. The 40S subunit contains about 33 different proteins and 1 molecule of RNA (18S). The 60S subunit contains about 49 different proteins and 3 molecules of RNA (25S, 5.8S and 5S). Interacts with ribosomal protein S21.</text>
</comment>
<keyword evidence="3 6" id="KW-0963">Cytoplasm</keyword>
<dbReference type="OrthoDB" id="414863at2759"/>
<comment type="caution">
    <text evidence="8">The sequence shown here is derived from an EMBL/GenBank/DDBJ whole genome shotgun (WGS) entry which is preliminary data.</text>
</comment>